<dbReference type="OrthoDB" id="4480133at2"/>
<sequence>MDLYELQLSNPELFPQFSLKDTLVLYYNCPQRDKIMQLYSKHIQIHFTLSGKRIQKHGNHRWVFSPKKGGLLKKCAFLQELPADYSGWETMVFYLKDDYLRSVFEEFRPYLSMSGLPEPNKVMTEMFEIDEQIRSCYKSFLPYFGNTKPLPETLLESKFKELLFNIFSHPDNKHILAYILKIVDRYQTPVWEVMEENFMFDLKIQDYANIANRSLSTFKRDFKKHYQTTPGKWLVNRRLQKAKAFLETTDKPISDVAYECGFKNRSHFSRVFKKKFNSSPSHFQKHSTN</sequence>
<evidence type="ECO:0000256" key="2">
    <source>
        <dbReference type="ARBA" id="ARBA00023125"/>
    </source>
</evidence>
<evidence type="ECO:0000256" key="3">
    <source>
        <dbReference type="ARBA" id="ARBA00023163"/>
    </source>
</evidence>
<evidence type="ECO:0000259" key="4">
    <source>
        <dbReference type="PROSITE" id="PS01124"/>
    </source>
</evidence>
<dbReference type="AlphaFoldDB" id="A0A2N0VL34"/>
<proteinExistence type="predicted"/>
<dbReference type="InterPro" id="IPR054015">
    <property type="entry name" value="ExsA-like_N"/>
</dbReference>
<dbReference type="InterPro" id="IPR018062">
    <property type="entry name" value="HTH_AraC-typ_CS"/>
</dbReference>
<dbReference type="GO" id="GO:0003700">
    <property type="term" value="F:DNA-binding transcription factor activity"/>
    <property type="evidence" value="ECO:0007669"/>
    <property type="project" value="InterPro"/>
</dbReference>
<name>A0A2N0VL34_9BACT</name>
<dbReference type="InterPro" id="IPR009057">
    <property type="entry name" value="Homeodomain-like_sf"/>
</dbReference>
<dbReference type="Pfam" id="PF12833">
    <property type="entry name" value="HTH_18"/>
    <property type="match status" value="1"/>
</dbReference>
<dbReference type="InterPro" id="IPR020449">
    <property type="entry name" value="Tscrpt_reg_AraC-type_HTH"/>
</dbReference>
<dbReference type="Gene3D" id="1.10.10.60">
    <property type="entry name" value="Homeodomain-like"/>
    <property type="match status" value="1"/>
</dbReference>
<comment type="caution">
    <text evidence="5">The sequence shown here is derived from an EMBL/GenBank/DDBJ whole genome shotgun (WGS) entry which is preliminary data.</text>
</comment>
<evidence type="ECO:0000313" key="6">
    <source>
        <dbReference type="Proteomes" id="UP000233398"/>
    </source>
</evidence>
<dbReference type="SUPFAM" id="SSF46689">
    <property type="entry name" value="Homeodomain-like"/>
    <property type="match status" value="2"/>
</dbReference>
<accession>A0A2N0VL34</accession>
<evidence type="ECO:0000256" key="1">
    <source>
        <dbReference type="ARBA" id="ARBA00023015"/>
    </source>
</evidence>
<dbReference type="InterPro" id="IPR018060">
    <property type="entry name" value="HTH_AraC"/>
</dbReference>
<dbReference type="PANTHER" id="PTHR43280">
    <property type="entry name" value="ARAC-FAMILY TRANSCRIPTIONAL REGULATOR"/>
    <property type="match status" value="1"/>
</dbReference>
<dbReference type="PROSITE" id="PS00041">
    <property type="entry name" value="HTH_ARAC_FAMILY_1"/>
    <property type="match status" value="1"/>
</dbReference>
<dbReference type="SMART" id="SM00342">
    <property type="entry name" value="HTH_ARAC"/>
    <property type="match status" value="1"/>
</dbReference>
<evidence type="ECO:0000313" key="5">
    <source>
        <dbReference type="EMBL" id="PKD44851.1"/>
    </source>
</evidence>
<dbReference type="Pfam" id="PF22200">
    <property type="entry name" value="ExsA_N"/>
    <property type="match status" value="1"/>
</dbReference>
<keyword evidence="3" id="KW-0804">Transcription</keyword>
<dbReference type="Proteomes" id="UP000233398">
    <property type="component" value="Unassembled WGS sequence"/>
</dbReference>
<feature type="domain" description="HTH araC/xylS-type" evidence="4">
    <location>
        <begin position="188"/>
        <end position="286"/>
    </location>
</feature>
<protein>
    <submittedName>
        <fullName evidence="5">AraC family transcriptional regulator</fullName>
    </submittedName>
</protein>
<reference evidence="5 6" key="1">
    <citation type="submission" date="2017-11" db="EMBL/GenBank/DDBJ databases">
        <title>Rhodohalobacter 15182 sp. nov., isolated from a salt lake.</title>
        <authorList>
            <person name="Han S."/>
        </authorList>
    </citation>
    <scope>NUCLEOTIDE SEQUENCE [LARGE SCALE GENOMIC DNA]</scope>
    <source>
        <strain evidence="5 6">15182</strain>
    </source>
</reference>
<dbReference type="RefSeq" id="WP_101072139.1">
    <property type="nucleotide sequence ID" value="NZ_PISP01000001.1"/>
</dbReference>
<dbReference type="PANTHER" id="PTHR43280:SF2">
    <property type="entry name" value="HTH-TYPE TRANSCRIPTIONAL REGULATOR EXSA"/>
    <property type="match status" value="1"/>
</dbReference>
<dbReference type="PRINTS" id="PR00032">
    <property type="entry name" value="HTHARAC"/>
</dbReference>
<keyword evidence="1" id="KW-0805">Transcription regulation</keyword>
<gene>
    <name evidence="5" type="ORF">CWD77_05160</name>
</gene>
<keyword evidence="6" id="KW-1185">Reference proteome</keyword>
<dbReference type="PROSITE" id="PS01124">
    <property type="entry name" value="HTH_ARAC_FAMILY_2"/>
    <property type="match status" value="1"/>
</dbReference>
<organism evidence="5 6">
    <name type="scientific">Rhodohalobacter barkolensis</name>
    <dbReference type="NCBI Taxonomy" id="2053187"/>
    <lineage>
        <taxon>Bacteria</taxon>
        <taxon>Pseudomonadati</taxon>
        <taxon>Balneolota</taxon>
        <taxon>Balneolia</taxon>
        <taxon>Balneolales</taxon>
        <taxon>Balneolaceae</taxon>
        <taxon>Rhodohalobacter</taxon>
    </lineage>
</organism>
<keyword evidence="2" id="KW-0238">DNA-binding</keyword>
<dbReference type="GO" id="GO:0043565">
    <property type="term" value="F:sequence-specific DNA binding"/>
    <property type="evidence" value="ECO:0007669"/>
    <property type="project" value="InterPro"/>
</dbReference>
<dbReference type="EMBL" id="PISP01000001">
    <property type="protein sequence ID" value="PKD44851.1"/>
    <property type="molecule type" value="Genomic_DNA"/>
</dbReference>